<proteinExistence type="predicted"/>
<organism evidence="2 3">
    <name type="scientific">Opisthorchis viverrini</name>
    <name type="common">Southeast Asian liver fluke</name>
    <dbReference type="NCBI Taxonomy" id="6198"/>
    <lineage>
        <taxon>Eukaryota</taxon>
        <taxon>Metazoa</taxon>
        <taxon>Spiralia</taxon>
        <taxon>Lophotrochozoa</taxon>
        <taxon>Platyhelminthes</taxon>
        <taxon>Trematoda</taxon>
        <taxon>Digenea</taxon>
        <taxon>Opisthorchiida</taxon>
        <taxon>Opisthorchiata</taxon>
        <taxon>Opisthorchiidae</taxon>
        <taxon>Opisthorchis</taxon>
    </lineage>
</organism>
<dbReference type="Proteomes" id="UP000054324">
    <property type="component" value="Unassembled WGS sequence"/>
</dbReference>
<dbReference type="OrthoDB" id="10047254at2759"/>
<dbReference type="EMBL" id="KL596991">
    <property type="protein sequence ID" value="KER21141.1"/>
    <property type="molecule type" value="Genomic_DNA"/>
</dbReference>
<gene>
    <name evidence="2" type="ORF">T265_10473</name>
</gene>
<protein>
    <recommendedName>
        <fullName evidence="4">Integrase catalytic domain-containing protein</fullName>
    </recommendedName>
</protein>
<evidence type="ECO:0000256" key="1">
    <source>
        <dbReference type="SAM" id="MobiDB-lite"/>
    </source>
</evidence>
<evidence type="ECO:0008006" key="4">
    <source>
        <dbReference type="Google" id="ProtNLM"/>
    </source>
</evidence>
<feature type="region of interest" description="Disordered" evidence="1">
    <location>
        <begin position="75"/>
        <end position="157"/>
    </location>
</feature>
<dbReference type="CTD" id="20324641"/>
<dbReference type="RefSeq" id="XP_009175117.1">
    <property type="nucleotide sequence ID" value="XM_009176853.1"/>
</dbReference>
<reference evidence="2 3" key="1">
    <citation type="submission" date="2013-11" db="EMBL/GenBank/DDBJ databases">
        <title>Opisthorchis viverrini - life in the bile duct.</title>
        <authorList>
            <person name="Young N.D."/>
            <person name="Nagarajan N."/>
            <person name="Lin S.J."/>
            <person name="Korhonen P.K."/>
            <person name="Jex A.R."/>
            <person name="Hall R.S."/>
            <person name="Safavi-Hemami H."/>
            <person name="Kaewkong W."/>
            <person name="Bertrand D."/>
            <person name="Gao S."/>
            <person name="Seet Q."/>
            <person name="Wongkham S."/>
            <person name="Teh B.T."/>
            <person name="Wongkham C."/>
            <person name="Intapan P.M."/>
            <person name="Maleewong W."/>
            <person name="Yang X."/>
            <person name="Hu M."/>
            <person name="Wang Z."/>
            <person name="Hofmann A."/>
            <person name="Sternberg P.W."/>
            <person name="Tan P."/>
            <person name="Wang J."/>
            <person name="Gasser R.B."/>
        </authorList>
    </citation>
    <scope>NUCLEOTIDE SEQUENCE [LARGE SCALE GENOMIC DNA]</scope>
</reference>
<keyword evidence="3" id="KW-1185">Reference proteome</keyword>
<dbReference type="KEGG" id="ovi:T265_10473"/>
<accession>A0A074Z262</accession>
<sequence>MVDPYVISRPSHGNGQVERLSGTLWNAIQLDRASKYEPVVEEVELINCNPHYARVRFPGGKESTASVRHLAPCGDRTHVNDFTRTSSNEDNGVHAPPLSDLHTPPLNNIGDDIDHTSVSPPCPGNAPASPDTYDPSISDLARLQQRTRPYILRNREA</sequence>
<evidence type="ECO:0000313" key="3">
    <source>
        <dbReference type="Proteomes" id="UP000054324"/>
    </source>
</evidence>
<name>A0A074Z262_OPIVI</name>
<dbReference type="GeneID" id="20324641"/>
<dbReference type="AlphaFoldDB" id="A0A074Z262"/>
<evidence type="ECO:0000313" key="2">
    <source>
        <dbReference type="EMBL" id="KER21141.1"/>
    </source>
</evidence>